<name>A0ABC8RI36_9AQUA</name>
<feature type="chain" id="PRO_5044748767" evidence="1">
    <location>
        <begin position="24"/>
        <end position="69"/>
    </location>
</feature>
<organism evidence="2 3">
    <name type="scientific">Ilex paraguariensis</name>
    <name type="common">yerba mate</name>
    <dbReference type="NCBI Taxonomy" id="185542"/>
    <lineage>
        <taxon>Eukaryota</taxon>
        <taxon>Viridiplantae</taxon>
        <taxon>Streptophyta</taxon>
        <taxon>Embryophyta</taxon>
        <taxon>Tracheophyta</taxon>
        <taxon>Spermatophyta</taxon>
        <taxon>Magnoliopsida</taxon>
        <taxon>eudicotyledons</taxon>
        <taxon>Gunneridae</taxon>
        <taxon>Pentapetalae</taxon>
        <taxon>asterids</taxon>
        <taxon>campanulids</taxon>
        <taxon>Aquifoliales</taxon>
        <taxon>Aquifoliaceae</taxon>
        <taxon>Ilex</taxon>
    </lineage>
</organism>
<evidence type="ECO:0000256" key="1">
    <source>
        <dbReference type="SAM" id="SignalP"/>
    </source>
</evidence>
<reference evidence="2 3" key="1">
    <citation type="submission" date="2024-02" db="EMBL/GenBank/DDBJ databases">
        <authorList>
            <person name="Vignale AGUSTIN F."/>
            <person name="Sosa J E."/>
            <person name="Modenutti C."/>
        </authorList>
    </citation>
    <scope>NUCLEOTIDE SEQUENCE [LARGE SCALE GENOMIC DNA]</scope>
</reference>
<keyword evidence="3" id="KW-1185">Reference proteome</keyword>
<keyword evidence="1" id="KW-0732">Signal</keyword>
<proteinExistence type="predicted"/>
<evidence type="ECO:0000313" key="3">
    <source>
        <dbReference type="Proteomes" id="UP001642360"/>
    </source>
</evidence>
<gene>
    <name evidence="2" type="ORF">ILEXP_LOCUS12136</name>
</gene>
<feature type="signal peptide" evidence="1">
    <location>
        <begin position="1"/>
        <end position="23"/>
    </location>
</feature>
<protein>
    <submittedName>
        <fullName evidence="2">Uncharacterized protein</fullName>
    </submittedName>
</protein>
<evidence type="ECO:0000313" key="2">
    <source>
        <dbReference type="EMBL" id="CAK9144383.1"/>
    </source>
</evidence>
<sequence length="69" mass="7559">MSSAKLIKPLLCLLCVLLLRIEASVHNYAAERFLSKGNAFVIHGGSEEITPLSPIKTELPSLQMAMLSY</sequence>
<dbReference type="Proteomes" id="UP001642360">
    <property type="component" value="Unassembled WGS sequence"/>
</dbReference>
<comment type="caution">
    <text evidence="2">The sequence shown here is derived from an EMBL/GenBank/DDBJ whole genome shotgun (WGS) entry which is preliminary data.</text>
</comment>
<dbReference type="AlphaFoldDB" id="A0ABC8RI36"/>
<dbReference type="EMBL" id="CAUOFW020001391">
    <property type="protein sequence ID" value="CAK9144383.1"/>
    <property type="molecule type" value="Genomic_DNA"/>
</dbReference>
<accession>A0ABC8RI36</accession>
<feature type="non-terminal residue" evidence="2">
    <location>
        <position position="69"/>
    </location>
</feature>